<name>A0AAV6W2D9_9ARAC</name>
<accession>A0AAV6W2D9</accession>
<keyword evidence="2" id="KW-1185">Reference proteome</keyword>
<gene>
    <name evidence="1" type="ORF">JTE90_027310</name>
</gene>
<evidence type="ECO:0000313" key="1">
    <source>
        <dbReference type="EMBL" id="KAG8201830.1"/>
    </source>
</evidence>
<organism evidence="1 2">
    <name type="scientific">Oedothorax gibbosus</name>
    <dbReference type="NCBI Taxonomy" id="931172"/>
    <lineage>
        <taxon>Eukaryota</taxon>
        <taxon>Metazoa</taxon>
        <taxon>Ecdysozoa</taxon>
        <taxon>Arthropoda</taxon>
        <taxon>Chelicerata</taxon>
        <taxon>Arachnida</taxon>
        <taxon>Araneae</taxon>
        <taxon>Araneomorphae</taxon>
        <taxon>Entelegynae</taxon>
        <taxon>Araneoidea</taxon>
        <taxon>Linyphiidae</taxon>
        <taxon>Erigoninae</taxon>
        <taxon>Oedothorax</taxon>
    </lineage>
</organism>
<dbReference type="Proteomes" id="UP000827092">
    <property type="component" value="Unassembled WGS sequence"/>
</dbReference>
<sequence>MRFYLQCCHLNAALSMQRHEEFNSFAGHRRGSFLLDSLTNQFGNLERIKPDKYLDLVESPTLQLCPWLWIRQISNSFTDGISKCVIR</sequence>
<dbReference type="EMBL" id="JAFNEN010000002">
    <property type="protein sequence ID" value="KAG8201830.1"/>
    <property type="molecule type" value="Genomic_DNA"/>
</dbReference>
<protein>
    <submittedName>
        <fullName evidence="1">Uncharacterized protein</fullName>
    </submittedName>
</protein>
<dbReference type="AlphaFoldDB" id="A0AAV6W2D9"/>
<comment type="caution">
    <text evidence="1">The sequence shown here is derived from an EMBL/GenBank/DDBJ whole genome shotgun (WGS) entry which is preliminary data.</text>
</comment>
<evidence type="ECO:0000313" key="2">
    <source>
        <dbReference type="Proteomes" id="UP000827092"/>
    </source>
</evidence>
<proteinExistence type="predicted"/>
<reference evidence="1 2" key="1">
    <citation type="journal article" date="2022" name="Nat. Ecol. Evol.">
        <title>A masculinizing supergene underlies an exaggerated male reproductive morph in a spider.</title>
        <authorList>
            <person name="Hendrickx F."/>
            <person name="De Corte Z."/>
            <person name="Sonet G."/>
            <person name="Van Belleghem S.M."/>
            <person name="Kostlbacher S."/>
            <person name="Vangestel C."/>
        </authorList>
    </citation>
    <scope>NUCLEOTIDE SEQUENCE [LARGE SCALE GENOMIC DNA]</scope>
    <source>
        <strain evidence="1">W744_W776</strain>
    </source>
</reference>